<evidence type="ECO:0000313" key="1">
    <source>
        <dbReference type="EMBL" id="DAF95038.1"/>
    </source>
</evidence>
<name>A0A8S5UKY6_9CAUD</name>
<sequence length="190" mass="21694">MADYYKAISMLEAMKQYYSDDIKSNFDQAIAALRRCENIDKAEIIRMPKIVIRDKGYGSFEYPFGTMYHDNLYTDGHYIYYRNLQNGEGSDHAFSDYEIVKTAEDGSLDTIKVIAVTPDIFPEAEPVPAGVCEICGSKNDVRDFQSSSDFIRHYICGSCVSMSEEKRKTLKKDQQSVVFFAKILFADSEE</sequence>
<protein>
    <submittedName>
        <fullName evidence="1">Zinc finger protein</fullName>
    </submittedName>
</protein>
<organism evidence="1">
    <name type="scientific">Myoviridae sp. ctQf419</name>
    <dbReference type="NCBI Taxonomy" id="2825102"/>
    <lineage>
        <taxon>Viruses</taxon>
        <taxon>Duplodnaviria</taxon>
        <taxon>Heunggongvirae</taxon>
        <taxon>Uroviricota</taxon>
        <taxon>Caudoviricetes</taxon>
    </lineage>
</organism>
<proteinExistence type="predicted"/>
<accession>A0A8S5UKY6</accession>
<reference evidence="1" key="1">
    <citation type="journal article" date="2021" name="Proc. Natl. Acad. Sci. U.S.A.">
        <title>A Catalog of Tens of Thousands of Viruses from Human Metagenomes Reveals Hidden Associations with Chronic Diseases.</title>
        <authorList>
            <person name="Tisza M.J."/>
            <person name="Buck C.B."/>
        </authorList>
    </citation>
    <scope>NUCLEOTIDE SEQUENCE</scope>
    <source>
        <strain evidence="1">CtQf419</strain>
    </source>
</reference>
<dbReference type="EMBL" id="BK016102">
    <property type="protein sequence ID" value="DAF95038.1"/>
    <property type="molecule type" value="Genomic_DNA"/>
</dbReference>